<dbReference type="FunFam" id="2.60.34.10:FF:000005">
    <property type="entry name" value="Chaperone protein HscA homolog"/>
    <property type="match status" value="1"/>
</dbReference>
<evidence type="ECO:0000256" key="6">
    <source>
        <dbReference type="ARBA" id="ARBA00025329"/>
    </source>
</evidence>
<evidence type="ECO:0000256" key="4">
    <source>
        <dbReference type="ARBA" id="ARBA00022840"/>
    </source>
</evidence>
<evidence type="ECO:0000256" key="2">
    <source>
        <dbReference type="ARBA" id="ARBA00018474"/>
    </source>
</evidence>
<dbReference type="GO" id="GO:0140662">
    <property type="term" value="F:ATP-dependent protein folding chaperone"/>
    <property type="evidence" value="ECO:0007669"/>
    <property type="project" value="InterPro"/>
</dbReference>
<evidence type="ECO:0000256" key="7">
    <source>
        <dbReference type="HAMAP-Rule" id="MF_00679"/>
    </source>
</evidence>
<dbReference type="SUPFAM" id="SSF100934">
    <property type="entry name" value="Heat shock protein 70kD (HSP70), C-terminal subdomain"/>
    <property type="match status" value="1"/>
</dbReference>
<dbReference type="PANTHER" id="PTHR19375">
    <property type="entry name" value="HEAT SHOCK PROTEIN 70KDA"/>
    <property type="match status" value="1"/>
</dbReference>
<name>A0A9P1PR07_YEREN</name>
<dbReference type="GO" id="GO:0016887">
    <property type="term" value="F:ATP hydrolysis activity"/>
    <property type="evidence" value="ECO:0007669"/>
    <property type="project" value="UniProtKB-UniRule"/>
</dbReference>
<dbReference type="FunFam" id="3.30.420.40:FF:000046">
    <property type="entry name" value="Chaperone protein HscA"/>
    <property type="match status" value="1"/>
</dbReference>
<sequence>MALLQISEPGLTAAPHQRRLAAGIDLGTTNSLVATVRSGKAQTLADEQLRDLLPSVVHYQQNNIDVGWNARDLAALDPVNTISSVKRMMGRSLADIVQRYPNLPYQFQPSENGLPMIQTASGLVNPVQVSADILKALAQRARAALEGELDGVVITVPAYFDDAQRQGTKDAARLAGLHVLRLLNEPTAAAIAYGLDSGQEGVIAVYDLGGGTFDISILRLSRGVFEVLATGGDSALGGDDFDHLLADWLREQAGIYSRDDHGVQRQLLDAAIAAKITLSDAEVADVSVAGWQGQITREQFESLIASLVKRTLMACRRALKDAGVTADEVLEVVMVGGSTRVPLVREQVGQFFGRTPLTSIDPDKVVAIGAAIQADILVGNKPDSDMLLLDVIPLSLGLETMGGLVEKVIPRNTTIPVARAQEFTTFKDGQSAMTIHVLQGERELVQDCRSLARFALRGLPPLPAGGAHIRVTFQVDADGLLSVTAMEKSTGVEASIQVKPSYGLSDDEIANMIKDSMANAQSDIGARKLAEQQVEASRVLESLQGALAEDAALLSEQESTAIAQAMAALQQQMQGTDPHAIEAAIKALDAQTQDFAARRMDASIRRALAGHSVDEV</sequence>
<dbReference type="PRINTS" id="PR00301">
    <property type="entry name" value="HEATSHOCK70"/>
</dbReference>
<comment type="function">
    <text evidence="6 7">Chaperone involved in the maturation of iron-sulfur cluster-containing proteins. Has a low intrinsic ATPase activity which is markedly stimulated by HscB. Involved in the maturation of IscU.</text>
</comment>
<dbReference type="PROSITE" id="PS01036">
    <property type="entry name" value="HSP70_3"/>
    <property type="match status" value="1"/>
</dbReference>
<evidence type="ECO:0000256" key="5">
    <source>
        <dbReference type="ARBA" id="ARBA00023186"/>
    </source>
</evidence>
<dbReference type="InterPro" id="IPR029048">
    <property type="entry name" value="HSP70_C_sf"/>
</dbReference>
<dbReference type="SUPFAM" id="SSF53067">
    <property type="entry name" value="Actin-like ATPase domain"/>
    <property type="match status" value="2"/>
</dbReference>
<dbReference type="PROSITE" id="PS00329">
    <property type="entry name" value="HSP70_2"/>
    <property type="match status" value="1"/>
</dbReference>
<dbReference type="InterPro" id="IPR042039">
    <property type="entry name" value="HscA_NBD"/>
</dbReference>
<evidence type="ECO:0000256" key="8">
    <source>
        <dbReference type="RuleBase" id="RU003322"/>
    </source>
</evidence>
<comment type="caution">
    <text evidence="9">The sequence shown here is derived from an EMBL/GenBank/DDBJ whole genome shotgun (WGS) entry which is preliminary data.</text>
</comment>
<dbReference type="NCBIfam" id="NF003520">
    <property type="entry name" value="PRK05183.1"/>
    <property type="match status" value="1"/>
</dbReference>
<keyword evidence="5 7" id="KW-0143">Chaperone</keyword>
<evidence type="ECO:0000313" key="9">
    <source>
        <dbReference type="EMBL" id="CNE90416.1"/>
    </source>
</evidence>
<dbReference type="Gene3D" id="2.60.34.10">
    <property type="entry name" value="Substrate Binding Domain Of DNAk, Chain A, domain 1"/>
    <property type="match status" value="1"/>
</dbReference>
<dbReference type="Gene3D" id="3.90.640.10">
    <property type="entry name" value="Actin, Chain A, domain 4"/>
    <property type="match status" value="1"/>
</dbReference>
<dbReference type="FunFam" id="3.90.640.10:FF:000013">
    <property type="entry name" value="Chaperone protein HscA"/>
    <property type="match status" value="1"/>
</dbReference>
<reference evidence="9 10" key="1">
    <citation type="submission" date="2015-03" db="EMBL/GenBank/DDBJ databases">
        <authorList>
            <consortium name="Pathogen Informatics"/>
            <person name="Murphy D."/>
        </authorList>
    </citation>
    <scope>NUCLEOTIDE SEQUENCE [LARGE SCALE GENOMIC DNA]</scope>
    <source>
        <strain evidence="9 10">IP27818</strain>
    </source>
</reference>
<dbReference type="RefSeq" id="WP_050129779.1">
    <property type="nucleotide sequence ID" value="NZ_CPZF01000001.1"/>
</dbReference>
<proteinExistence type="inferred from homology"/>
<keyword evidence="3 7" id="KW-0547">Nucleotide-binding</keyword>
<dbReference type="EMBL" id="CPZF01000001">
    <property type="protein sequence ID" value="CNE90416.1"/>
    <property type="molecule type" value="Genomic_DNA"/>
</dbReference>
<dbReference type="Proteomes" id="UP000041356">
    <property type="component" value="Unassembled WGS sequence"/>
</dbReference>
<dbReference type="InterPro" id="IPR013126">
    <property type="entry name" value="Hsp_70_fam"/>
</dbReference>
<accession>A0A9P1PR07</accession>
<dbReference type="Pfam" id="PF00012">
    <property type="entry name" value="HSP70"/>
    <property type="match status" value="1"/>
</dbReference>
<organism evidence="9 10">
    <name type="scientific">Yersinia enterocolitica</name>
    <dbReference type="NCBI Taxonomy" id="630"/>
    <lineage>
        <taxon>Bacteria</taxon>
        <taxon>Pseudomonadati</taxon>
        <taxon>Pseudomonadota</taxon>
        <taxon>Gammaproteobacteria</taxon>
        <taxon>Enterobacterales</taxon>
        <taxon>Yersiniaceae</taxon>
        <taxon>Yersinia</taxon>
    </lineage>
</organism>
<comment type="similarity">
    <text evidence="1 7 8">Belongs to the heat shock protein 70 family.</text>
</comment>
<dbReference type="GO" id="GO:0005524">
    <property type="term" value="F:ATP binding"/>
    <property type="evidence" value="ECO:0007669"/>
    <property type="project" value="UniProtKB-KW"/>
</dbReference>
<dbReference type="PROSITE" id="PS00297">
    <property type="entry name" value="HSP70_1"/>
    <property type="match status" value="1"/>
</dbReference>
<keyword evidence="4 7" id="KW-0067">ATP-binding</keyword>
<evidence type="ECO:0000256" key="3">
    <source>
        <dbReference type="ARBA" id="ARBA00022741"/>
    </source>
</evidence>
<dbReference type="InterPro" id="IPR043129">
    <property type="entry name" value="ATPase_NBD"/>
</dbReference>
<protein>
    <recommendedName>
        <fullName evidence="2 7">Chaperone protein HscA</fullName>
    </recommendedName>
    <alternativeName>
        <fullName evidence="7">Hsc66</fullName>
    </alternativeName>
</protein>
<dbReference type="Gene3D" id="3.30.420.40">
    <property type="match status" value="2"/>
</dbReference>
<dbReference type="NCBIfam" id="TIGR01991">
    <property type="entry name" value="HscA"/>
    <property type="match status" value="1"/>
</dbReference>
<dbReference type="CDD" id="cd10236">
    <property type="entry name" value="ASKHA_NBD_HSP70_HscA"/>
    <property type="match status" value="1"/>
</dbReference>
<dbReference type="GO" id="GO:0051082">
    <property type="term" value="F:unfolded protein binding"/>
    <property type="evidence" value="ECO:0007669"/>
    <property type="project" value="InterPro"/>
</dbReference>
<dbReference type="SUPFAM" id="SSF100920">
    <property type="entry name" value="Heat shock protein 70kD (HSP70), peptide-binding domain"/>
    <property type="match status" value="1"/>
</dbReference>
<gene>
    <name evidence="7 9" type="primary">hscA</name>
    <name evidence="9" type="ORF">ERS137939_00166</name>
</gene>
<dbReference type="InterPro" id="IPR018181">
    <property type="entry name" value="Heat_shock_70_CS"/>
</dbReference>
<dbReference type="InterPro" id="IPR010236">
    <property type="entry name" value="ISC_FeS_clus_asmbl_HscA"/>
</dbReference>
<evidence type="ECO:0000256" key="1">
    <source>
        <dbReference type="ARBA" id="ARBA00007381"/>
    </source>
</evidence>
<dbReference type="AlphaFoldDB" id="A0A9P1PR07"/>
<dbReference type="Gene3D" id="1.20.1270.10">
    <property type="match status" value="1"/>
</dbReference>
<dbReference type="GO" id="GO:0016226">
    <property type="term" value="P:iron-sulfur cluster assembly"/>
    <property type="evidence" value="ECO:0007669"/>
    <property type="project" value="InterPro"/>
</dbReference>
<dbReference type="HAMAP" id="MF_00679">
    <property type="entry name" value="HscA"/>
    <property type="match status" value="1"/>
</dbReference>
<evidence type="ECO:0000313" key="10">
    <source>
        <dbReference type="Proteomes" id="UP000041356"/>
    </source>
</evidence>
<dbReference type="InterPro" id="IPR029047">
    <property type="entry name" value="HSP70_peptide-bd_sf"/>
</dbReference>